<organism evidence="1 2">
    <name type="scientific">Trema orientale</name>
    <name type="common">Charcoal tree</name>
    <name type="synonym">Celtis orientalis</name>
    <dbReference type="NCBI Taxonomy" id="63057"/>
    <lineage>
        <taxon>Eukaryota</taxon>
        <taxon>Viridiplantae</taxon>
        <taxon>Streptophyta</taxon>
        <taxon>Embryophyta</taxon>
        <taxon>Tracheophyta</taxon>
        <taxon>Spermatophyta</taxon>
        <taxon>Magnoliopsida</taxon>
        <taxon>eudicotyledons</taxon>
        <taxon>Gunneridae</taxon>
        <taxon>Pentapetalae</taxon>
        <taxon>rosids</taxon>
        <taxon>fabids</taxon>
        <taxon>Rosales</taxon>
        <taxon>Cannabaceae</taxon>
        <taxon>Trema</taxon>
    </lineage>
</organism>
<gene>
    <name evidence="1" type="ORF">TorRG33x02_203260</name>
</gene>
<feature type="non-terminal residue" evidence="1">
    <location>
        <position position="1"/>
    </location>
</feature>
<name>A0A2P5EEE2_TREOI</name>
<dbReference type="OrthoDB" id="10525179at2759"/>
<protein>
    <submittedName>
        <fullName evidence="1">Uncharacterized protein</fullName>
    </submittedName>
</protein>
<dbReference type="Proteomes" id="UP000237000">
    <property type="component" value="Unassembled WGS sequence"/>
</dbReference>
<evidence type="ECO:0000313" key="2">
    <source>
        <dbReference type="Proteomes" id="UP000237000"/>
    </source>
</evidence>
<sequence length="57" mass="6350">EPGVGSSLNRTSYMSNLAILDTRNAVETSVVGIEVSFENQIFKTIDRKFENDARLSE</sequence>
<dbReference type="InParanoid" id="A0A2P5EEE2"/>
<keyword evidence="2" id="KW-1185">Reference proteome</keyword>
<accession>A0A2P5EEE2</accession>
<reference evidence="2" key="1">
    <citation type="submission" date="2016-06" db="EMBL/GenBank/DDBJ databases">
        <title>Parallel loss of symbiosis genes in relatives of nitrogen-fixing non-legume Parasponia.</title>
        <authorList>
            <person name="Van Velzen R."/>
            <person name="Holmer R."/>
            <person name="Bu F."/>
            <person name="Rutten L."/>
            <person name="Van Zeijl A."/>
            <person name="Liu W."/>
            <person name="Santuari L."/>
            <person name="Cao Q."/>
            <person name="Sharma T."/>
            <person name="Shen D."/>
            <person name="Roswanjaya Y."/>
            <person name="Wardhani T."/>
            <person name="Kalhor M.S."/>
            <person name="Jansen J."/>
            <person name="Van den Hoogen J."/>
            <person name="Gungor B."/>
            <person name="Hartog M."/>
            <person name="Hontelez J."/>
            <person name="Verver J."/>
            <person name="Yang W.-C."/>
            <person name="Schijlen E."/>
            <person name="Repin R."/>
            <person name="Schilthuizen M."/>
            <person name="Schranz E."/>
            <person name="Heidstra R."/>
            <person name="Miyata K."/>
            <person name="Fedorova E."/>
            <person name="Kohlen W."/>
            <person name="Bisseling T."/>
            <person name="Smit S."/>
            <person name="Geurts R."/>
        </authorList>
    </citation>
    <scope>NUCLEOTIDE SEQUENCE [LARGE SCALE GENOMIC DNA]</scope>
    <source>
        <strain evidence="2">cv. RG33-2</strain>
    </source>
</reference>
<proteinExistence type="predicted"/>
<dbReference type="AlphaFoldDB" id="A0A2P5EEE2"/>
<dbReference type="EMBL" id="JXTC01000171">
    <property type="protein sequence ID" value="PON83886.1"/>
    <property type="molecule type" value="Genomic_DNA"/>
</dbReference>
<evidence type="ECO:0000313" key="1">
    <source>
        <dbReference type="EMBL" id="PON83886.1"/>
    </source>
</evidence>
<comment type="caution">
    <text evidence="1">The sequence shown here is derived from an EMBL/GenBank/DDBJ whole genome shotgun (WGS) entry which is preliminary data.</text>
</comment>